<dbReference type="OrthoDB" id="3906794at2759"/>
<accession>A0A6A6AYW6</accession>
<evidence type="ECO:0000313" key="2">
    <source>
        <dbReference type="EMBL" id="KAF2136383.1"/>
    </source>
</evidence>
<gene>
    <name evidence="2" type="ORF">K452DRAFT_138061</name>
</gene>
<evidence type="ECO:0000313" key="3">
    <source>
        <dbReference type="Proteomes" id="UP000799438"/>
    </source>
</evidence>
<dbReference type="AlphaFoldDB" id="A0A6A6AYW6"/>
<organism evidence="2 3">
    <name type="scientific">Aplosporella prunicola CBS 121167</name>
    <dbReference type="NCBI Taxonomy" id="1176127"/>
    <lineage>
        <taxon>Eukaryota</taxon>
        <taxon>Fungi</taxon>
        <taxon>Dikarya</taxon>
        <taxon>Ascomycota</taxon>
        <taxon>Pezizomycotina</taxon>
        <taxon>Dothideomycetes</taxon>
        <taxon>Dothideomycetes incertae sedis</taxon>
        <taxon>Botryosphaeriales</taxon>
        <taxon>Aplosporellaceae</taxon>
        <taxon>Aplosporella</taxon>
    </lineage>
</organism>
<protein>
    <submittedName>
        <fullName evidence="2">Uncharacterized protein</fullName>
    </submittedName>
</protein>
<feature type="region of interest" description="Disordered" evidence="1">
    <location>
        <begin position="262"/>
        <end position="344"/>
    </location>
</feature>
<feature type="compositionally biased region" description="Basic and acidic residues" evidence="1">
    <location>
        <begin position="314"/>
        <end position="323"/>
    </location>
</feature>
<sequence>MEDSVGKLRGVNFDPEWVTTEPVMAVWEDNAAGHDRYLGSLSGRQSGVNFTMRIGFDPANNGKLLIAFHLPIKFRPSSSTKPKDIYLVLPAEFSQLSVEVTPVKSLSDSELTKAGLVQSAINGPQNVLRGQWKMKQLGYTVMPQGKLKADVRGTPLQLLKDLQALSSVNTFEIILNFSTHAQVQLIRIAEKMSSCTLATPELDLRSMYGRPGTLNAWDQFGIEPVDQAKSGLNPLVPEREGVSLPAYDHLESRPPEILVPYSGSEKESPMPQGLFDEQCIAPETPPENNRKRKRGWNTEESAAATSTAPAHLGGPERTHENETRQPIPIPSTAPQAHDHLHLSQRTDTTETDLFARMVQWLLAAWEILPTAHTCLRADLLALGAAARSSDSTRFAVLRSQATTRLVMFVAKENVAASHSSQEPPAPCSPAPCDFSADTEHVVSWINGVYDAADIVLQRDLVVLAEAALDDAATASNAFMKQKAICIVRASLLFG</sequence>
<keyword evidence="3" id="KW-1185">Reference proteome</keyword>
<dbReference type="EMBL" id="ML995523">
    <property type="protein sequence ID" value="KAF2136383.1"/>
    <property type="molecule type" value="Genomic_DNA"/>
</dbReference>
<reference evidence="2" key="1">
    <citation type="journal article" date="2020" name="Stud. Mycol.">
        <title>101 Dothideomycetes genomes: a test case for predicting lifestyles and emergence of pathogens.</title>
        <authorList>
            <person name="Haridas S."/>
            <person name="Albert R."/>
            <person name="Binder M."/>
            <person name="Bloem J."/>
            <person name="Labutti K."/>
            <person name="Salamov A."/>
            <person name="Andreopoulos B."/>
            <person name="Baker S."/>
            <person name="Barry K."/>
            <person name="Bills G."/>
            <person name="Bluhm B."/>
            <person name="Cannon C."/>
            <person name="Castanera R."/>
            <person name="Culley D."/>
            <person name="Daum C."/>
            <person name="Ezra D."/>
            <person name="Gonzalez J."/>
            <person name="Henrissat B."/>
            <person name="Kuo A."/>
            <person name="Liang C."/>
            <person name="Lipzen A."/>
            <person name="Lutzoni F."/>
            <person name="Magnuson J."/>
            <person name="Mondo S."/>
            <person name="Nolan M."/>
            <person name="Ohm R."/>
            <person name="Pangilinan J."/>
            <person name="Park H.-J."/>
            <person name="Ramirez L."/>
            <person name="Alfaro M."/>
            <person name="Sun H."/>
            <person name="Tritt A."/>
            <person name="Yoshinaga Y."/>
            <person name="Zwiers L.-H."/>
            <person name="Turgeon B."/>
            <person name="Goodwin S."/>
            <person name="Spatafora J."/>
            <person name="Crous P."/>
            <person name="Grigoriev I."/>
        </authorList>
    </citation>
    <scope>NUCLEOTIDE SEQUENCE</scope>
    <source>
        <strain evidence="2">CBS 121167</strain>
    </source>
</reference>
<proteinExistence type="predicted"/>
<dbReference type="Proteomes" id="UP000799438">
    <property type="component" value="Unassembled WGS sequence"/>
</dbReference>
<evidence type="ECO:0000256" key="1">
    <source>
        <dbReference type="SAM" id="MobiDB-lite"/>
    </source>
</evidence>
<name>A0A6A6AYW6_9PEZI</name>
<dbReference type="GeneID" id="54292853"/>
<feature type="compositionally biased region" description="Low complexity" evidence="1">
    <location>
        <begin position="298"/>
        <end position="308"/>
    </location>
</feature>
<dbReference type="RefSeq" id="XP_033392101.1">
    <property type="nucleotide sequence ID" value="XM_033535359.1"/>
</dbReference>